<feature type="compositionally biased region" description="Polar residues" evidence="1">
    <location>
        <begin position="947"/>
        <end position="963"/>
    </location>
</feature>
<feature type="region of interest" description="Disordered" evidence="1">
    <location>
        <begin position="510"/>
        <end position="532"/>
    </location>
</feature>
<feature type="compositionally biased region" description="Basic and acidic residues" evidence="1">
    <location>
        <begin position="250"/>
        <end position="268"/>
    </location>
</feature>
<feature type="region of interest" description="Disordered" evidence="1">
    <location>
        <begin position="1132"/>
        <end position="1154"/>
    </location>
</feature>
<feature type="compositionally biased region" description="Low complexity" evidence="1">
    <location>
        <begin position="770"/>
        <end position="791"/>
    </location>
</feature>
<feature type="region of interest" description="Disordered" evidence="1">
    <location>
        <begin position="481"/>
        <end position="500"/>
    </location>
</feature>
<feature type="compositionally biased region" description="Basic residues" evidence="1">
    <location>
        <begin position="692"/>
        <end position="701"/>
    </location>
</feature>
<evidence type="ECO:0000313" key="2">
    <source>
        <dbReference type="EMBL" id="KAL3124659.1"/>
    </source>
</evidence>
<feature type="compositionally biased region" description="Polar residues" evidence="1">
    <location>
        <begin position="167"/>
        <end position="180"/>
    </location>
</feature>
<protein>
    <submittedName>
        <fullName evidence="2">Uncharacterized protein</fullName>
    </submittedName>
</protein>
<evidence type="ECO:0000256" key="1">
    <source>
        <dbReference type="SAM" id="MobiDB-lite"/>
    </source>
</evidence>
<reference evidence="2 3" key="1">
    <citation type="submission" date="2024-10" db="EMBL/GenBank/DDBJ databases">
        <authorList>
            <person name="Kim D."/>
        </authorList>
    </citation>
    <scope>NUCLEOTIDE SEQUENCE [LARGE SCALE GENOMIC DNA]</scope>
    <source>
        <strain evidence="2">BH-2024</strain>
    </source>
</reference>
<feature type="compositionally biased region" description="Low complexity" evidence="1">
    <location>
        <begin position="512"/>
        <end position="532"/>
    </location>
</feature>
<feature type="compositionally biased region" description="Low complexity" evidence="1">
    <location>
        <begin position="137"/>
        <end position="154"/>
    </location>
</feature>
<keyword evidence="3" id="KW-1185">Reference proteome</keyword>
<feature type="compositionally biased region" description="Polar residues" evidence="1">
    <location>
        <begin position="55"/>
        <end position="65"/>
    </location>
</feature>
<feature type="compositionally biased region" description="Gly residues" evidence="1">
    <location>
        <begin position="927"/>
        <end position="939"/>
    </location>
</feature>
<feature type="region of interest" description="Disordered" evidence="1">
    <location>
        <begin position="770"/>
        <end position="853"/>
    </location>
</feature>
<feature type="compositionally biased region" description="Polar residues" evidence="1">
    <location>
        <begin position="1"/>
        <end position="11"/>
    </location>
</feature>
<feature type="region of interest" description="Disordered" evidence="1">
    <location>
        <begin position="245"/>
        <end position="321"/>
    </location>
</feature>
<organism evidence="2 3">
    <name type="scientific">Heterodera trifolii</name>
    <dbReference type="NCBI Taxonomy" id="157864"/>
    <lineage>
        <taxon>Eukaryota</taxon>
        <taxon>Metazoa</taxon>
        <taxon>Ecdysozoa</taxon>
        <taxon>Nematoda</taxon>
        <taxon>Chromadorea</taxon>
        <taxon>Rhabditida</taxon>
        <taxon>Tylenchina</taxon>
        <taxon>Tylenchomorpha</taxon>
        <taxon>Tylenchoidea</taxon>
        <taxon>Heteroderidae</taxon>
        <taxon>Heteroderinae</taxon>
        <taxon>Heterodera</taxon>
    </lineage>
</organism>
<dbReference type="AlphaFoldDB" id="A0ABD2ME30"/>
<sequence length="1186" mass="130922">MSGAFNTSSTDQQKHLQQNQHIFSQQQQHHRINNNRHKAVQKFVGGCDTSESKSTRAGTTNNRQATPGPLTVNSEKDGPEGAIRSKLFFCRPSSLVNLEVNNHFPHNPFPTHSAHFVQHLDDETVKGNNNWLDKRTSVTTSESSNSNNSRHLSSYGQTESDNHHTNHQSQPCPSAQNNRPSIIPSGSRDQAEDAEISQPSTSLTSPLANHYIKEEAAESNKRSEQLPKGGEFAVPAVPSRLKAATVTVLEPKKEERRREQLSPEEEPKASTSAVLEAEANWLTKEEKEGKCGEETEEEPQPSTSTAAEVTCATENSPKSAPAKPFRLAFRVSAEAALKLRRIARNQTRALRRLGINAVHLDQQQFAESNGCCSHSLPNSLSQVRILSRTPSPEITRRETRQQQLFQQNQRLHQLAQQQLALVSQHFRGQSSAESFSPNKVSPLNFVRPVVRLPGSPSVASVSTPTYPFHHPPAVIHQSMDRQLQPGPSTVPVTPAPMNSVAENSPLLVDLLSSNVPPNQSQNQQNSVSTQQNALPTQQRIVGNAPLQQSSSQPVLTPQQRQYQQHLYQQQINQQRVQQIQQQQQQQNAFIFGPGGTSAISGQMNPHQPAIVGATYQPPHPSFMLQPQFAHQQIRPHGTPSGGLSASSHGMVPMASACGMPPPYAMQTQQQSVATISSAKANHHVIEAEEPPKKRKRISKKQQQKEEKEREQQQKQLRVQQEAALVQIQQRQQQQIFFQQRQMAMQQQGMVPLTSPALVGAPQQNYQQHLAQYHQQQHYANHNQSQQSNQSNMFNSPPHGNSLGGHYANPQSTPPQPSPQIYPHLGAAQSAMHYMSPPGMWGTSPQQQNMTEYQQQQSQMAVAGQNPAHPLPTVMHLPSQQQQFRTPGTPGSAATGAMCYGNSPATTTCSASTPFHSPQSQQQQMVGTPGGGQHTPIGGGPTPPYGNSHGSTGSVHQQHQSQRGTPVGSGGSTVEHSRTNTPQQQQQQQQFSLHSVPQHNANNNQSYHQGPPSHQSLQQMSPADFYQQQKSIQTKQMLQQSPIAQQFHPSSTSNSVFPQLSDFVEDGLVDDLVVPSISNEDDFDLDLIEPMRCGDHQQQGYHQQNQQQNIIETNHIKMSAEDKMAAEMEMLPDRSPQIDDKPLSPSKLSETQDRNVTDAIASVMERVAKASSKNARIKTVTHKTTTN</sequence>
<feature type="region of interest" description="Disordered" evidence="1">
    <location>
        <begin position="908"/>
        <end position="1020"/>
    </location>
</feature>
<feature type="compositionally biased region" description="Polar residues" evidence="1">
    <location>
        <begin position="914"/>
        <end position="925"/>
    </location>
</feature>
<feature type="compositionally biased region" description="Polar residues" evidence="1">
    <location>
        <begin position="197"/>
        <end position="206"/>
    </location>
</feature>
<dbReference type="Proteomes" id="UP001620626">
    <property type="component" value="Unassembled WGS sequence"/>
</dbReference>
<feature type="compositionally biased region" description="Polar residues" evidence="1">
    <location>
        <begin position="300"/>
        <end position="318"/>
    </location>
</feature>
<evidence type="ECO:0000313" key="3">
    <source>
        <dbReference type="Proteomes" id="UP001620626"/>
    </source>
</evidence>
<feature type="region of interest" description="Disordered" evidence="1">
    <location>
        <begin position="683"/>
        <end position="714"/>
    </location>
</feature>
<feature type="region of interest" description="Disordered" evidence="1">
    <location>
        <begin position="1"/>
        <end position="31"/>
    </location>
</feature>
<feature type="compositionally biased region" description="Basic and acidic residues" evidence="1">
    <location>
        <begin position="283"/>
        <end position="293"/>
    </location>
</feature>
<gene>
    <name evidence="2" type="ORF">niasHT_009246</name>
</gene>
<feature type="compositionally biased region" description="Basic and acidic residues" evidence="1">
    <location>
        <begin position="702"/>
        <end position="712"/>
    </location>
</feature>
<feature type="compositionally biased region" description="Low complexity" evidence="1">
    <location>
        <begin position="15"/>
        <end position="27"/>
    </location>
</feature>
<comment type="caution">
    <text evidence="2">The sequence shown here is derived from an EMBL/GenBank/DDBJ whole genome shotgun (WGS) entry which is preliminary data.</text>
</comment>
<feature type="region of interest" description="Disordered" evidence="1">
    <location>
        <begin position="46"/>
        <end position="79"/>
    </location>
</feature>
<dbReference type="EMBL" id="JBICBT010000065">
    <property type="protein sequence ID" value="KAL3124659.1"/>
    <property type="molecule type" value="Genomic_DNA"/>
</dbReference>
<feature type="region of interest" description="Disordered" evidence="1">
    <location>
        <begin position="136"/>
        <end position="206"/>
    </location>
</feature>
<proteinExistence type="predicted"/>
<feature type="compositionally biased region" description="Polar residues" evidence="1">
    <location>
        <begin position="990"/>
        <end position="1020"/>
    </location>
</feature>
<accession>A0ABD2ME30</accession>
<name>A0ABD2ME30_9BILA</name>